<dbReference type="AlphaFoldDB" id="A0A2Z3YPQ2"/>
<keyword evidence="3" id="KW-1185">Reference proteome</keyword>
<feature type="transmembrane region" description="Helical" evidence="1">
    <location>
        <begin position="12"/>
        <end position="33"/>
    </location>
</feature>
<dbReference type="STRING" id="1737425.GCA_900049755_00026"/>
<dbReference type="KEGG" id="cpre:Csp1_12690"/>
<sequence length="92" mass="9502">MALVLAVMSLPAALMPVLGVVIAVVVLLVGLVALVRAVRVEDISWTYPAIAVVVAVLALGASTMVTNAAQDRIRDCGATTAEQAENCLRDNS</sequence>
<organism evidence="2 3">
    <name type="scientific">Corynebacterium provencense</name>
    <dbReference type="NCBI Taxonomy" id="1737425"/>
    <lineage>
        <taxon>Bacteria</taxon>
        <taxon>Bacillati</taxon>
        <taxon>Actinomycetota</taxon>
        <taxon>Actinomycetes</taxon>
        <taxon>Mycobacteriales</taxon>
        <taxon>Corynebacteriaceae</taxon>
        <taxon>Corynebacterium</taxon>
    </lineage>
</organism>
<evidence type="ECO:0000313" key="3">
    <source>
        <dbReference type="Proteomes" id="UP000247696"/>
    </source>
</evidence>
<protein>
    <submittedName>
        <fullName evidence="2">Uncharacterized protein</fullName>
    </submittedName>
</protein>
<name>A0A2Z3YPQ2_9CORY</name>
<keyword evidence="1" id="KW-0812">Transmembrane</keyword>
<accession>A0A2Z3YPQ2</accession>
<dbReference type="Proteomes" id="UP000247696">
    <property type="component" value="Chromosome"/>
</dbReference>
<evidence type="ECO:0000313" key="2">
    <source>
        <dbReference type="EMBL" id="AWT26069.1"/>
    </source>
</evidence>
<feature type="transmembrane region" description="Helical" evidence="1">
    <location>
        <begin position="45"/>
        <end position="65"/>
    </location>
</feature>
<dbReference type="EMBL" id="CP024988">
    <property type="protein sequence ID" value="AWT26069.1"/>
    <property type="molecule type" value="Genomic_DNA"/>
</dbReference>
<evidence type="ECO:0000256" key="1">
    <source>
        <dbReference type="SAM" id="Phobius"/>
    </source>
</evidence>
<keyword evidence="1" id="KW-1133">Transmembrane helix</keyword>
<reference evidence="3" key="1">
    <citation type="submission" date="2017-11" db="EMBL/GenBank/DDBJ databases">
        <title>Otitis media/interna in a cat caused by the recently described species Corynebacterium provencense.</title>
        <authorList>
            <person name="Kittl S."/>
            <person name="Brodard I."/>
            <person name="Rychener L."/>
            <person name="Jores J."/>
            <person name="Roosje P."/>
            <person name="Gobeli Brawand S."/>
        </authorList>
    </citation>
    <scope>NUCLEOTIDE SEQUENCE [LARGE SCALE GENOMIC DNA]</scope>
    <source>
        <strain evidence="3">17KM38</strain>
    </source>
</reference>
<keyword evidence="1" id="KW-0472">Membrane</keyword>
<gene>
    <name evidence="2" type="ORF">Csp1_12690</name>
</gene>
<proteinExistence type="predicted"/>